<sequence length="146" mass="16118">MVIGDRWKNEKRETHLGGQLRIDSLYTKHFLLLPSSTPVSCGTRPPRQERDPLAKTGPPRQELDPLARNATPSPGLDPLARNWTPSPGTGPPRQELDPLARNWTPSPGTRPPRPEHDPVTDVSCRQLTPMKASKSVGGKQRVGISR</sequence>
<dbReference type="AlphaFoldDB" id="A0AAE1NGV2"/>
<name>A0AAE1NGV2_9EUCA</name>
<protein>
    <submittedName>
        <fullName evidence="2">Uncharacterized protein</fullName>
    </submittedName>
</protein>
<evidence type="ECO:0000313" key="2">
    <source>
        <dbReference type="EMBL" id="KAK4289151.1"/>
    </source>
</evidence>
<organism evidence="2 3">
    <name type="scientific">Petrolisthes manimaculis</name>
    <dbReference type="NCBI Taxonomy" id="1843537"/>
    <lineage>
        <taxon>Eukaryota</taxon>
        <taxon>Metazoa</taxon>
        <taxon>Ecdysozoa</taxon>
        <taxon>Arthropoda</taxon>
        <taxon>Crustacea</taxon>
        <taxon>Multicrustacea</taxon>
        <taxon>Malacostraca</taxon>
        <taxon>Eumalacostraca</taxon>
        <taxon>Eucarida</taxon>
        <taxon>Decapoda</taxon>
        <taxon>Pleocyemata</taxon>
        <taxon>Anomura</taxon>
        <taxon>Galatheoidea</taxon>
        <taxon>Porcellanidae</taxon>
        <taxon>Petrolisthes</taxon>
    </lineage>
</organism>
<evidence type="ECO:0000313" key="3">
    <source>
        <dbReference type="Proteomes" id="UP001292094"/>
    </source>
</evidence>
<reference evidence="2" key="1">
    <citation type="submission" date="2023-11" db="EMBL/GenBank/DDBJ databases">
        <title>Genome assemblies of two species of porcelain crab, Petrolisthes cinctipes and Petrolisthes manimaculis (Anomura: Porcellanidae).</title>
        <authorList>
            <person name="Angst P."/>
        </authorList>
    </citation>
    <scope>NUCLEOTIDE SEQUENCE</scope>
    <source>
        <strain evidence="2">PB745_02</strain>
        <tissue evidence="2">Gill</tissue>
    </source>
</reference>
<accession>A0AAE1NGV2</accession>
<proteinExistence type="predicted"/>
<evidence type="ECO:0000256" key="1">
    <source>
        <dbReference type="SAM" id="MobiDB-lite"/>
    </source>
</evidence>
<dbReference type="Proteomes" id="UP001292094">
    <property type="component" value="Unassembled WGS sequence"/>
</dbReference>
<feature type="region of interest" description="Disordered" evidence="1">
    <location>
        <begin position="35"/>
        <end position="146"/>
    </location>
</feature>
<keyword evidence="3" id="KW-1185">Reference proteome</keyword>
<comment type="caution">
    <text evidence="2">The sequence shown here is derived from an EMBL/GenBank/DDBJ whole genome shotgun (WGS) entry which is preliminary data.</text>
</comment>
<gene>
    <name evidence="2" type="ORF">Pmani_037869</name>
</gene>
<dbReference type="EMBL" id="JAWZYT010005970">
    <property type="protein sequence ID" value="KAK4289151.1"/>
    <property type="molecule type" value="Genomic_DNA"/>
</dbReference>